<dbReference type="SUPFAM" id="SSF52540">
    <property type="entry name" value="P-loop containing nucleoside triphosphate hydrolases"/>
    <property type="match status" value="2"/>
</dbReference>
<keyword evidence="2" id="KW-0067">ATP-binding</keyword>
<gene>
    <name evidence="2" type="ORF">LB359_19245</name>
</gene>
<name>A0AAW4YEU9_STAAU</name>
<evidence type="ECO:0000313" key="2">
    <source>
        <dbReference type="EMBL" id="MCE3364355.1"/>
    </source>
</evidence>
<evidence type="ECO:0000259" key="1">
    <source>
        <dbReference type="Pfam" id="PF09848"/>
    </source>
</evidence>
<dbReference type="InterPro" id="IPR018647">
    <property type="entry name" value="SLFN_3-like_DNA/RNA_helicase"/>
</dbReference>
<dbReference type="Proteomes" id="UP001200271">
    <property type="component" value="Unassembled WGS sequence"/>
</dbReference>
<accession>A0AAW4YEU9</accession>
<organism evidence="2 3">
    <name type="scientific">Staphylococcus aureus</name>
    <dbReference type="NCBI Taxonomy" id="1280"/>
    <lineage>
        <taxon>Bacteria</taxon>
        <taxon>Bacillati</taxon>
        <taxon>Bacillota</taxon>
        <taxon>Bacilli</taxon>
        <taxon>Bacillales</taxon>
        <taxon>Staphylococcaceae</taxon>
        <taxon>Staphylococcus</taxon>
    </lineage>
</organism>
<dbReference type="Pfam" id="PF09848">
    <property type="entry name" value="SLFN-g3_helicase"/>
    <property type="match status" value="1"/>
</dbReference>
<dbReference type="EMBL" id="JAIUEN010000765">
    <property type="protein sequence ID" value="MCE3364355.1"/>
    <property type="molecule type" value="Genomic_DNA"/>
</dbReference>
<dbReference type="InterPro" id="IPR027417">
    <property type="entry name" value="P-loop_NTPase"/>
</dbReference>
<evidence type="ECO:0000313" key="3">
    <source>
        <dbReference type="Proteomes" id="UP001200271"/>
    </source>
</evidence>
<keyword evidence="2" id="KW-0547">Nucleotide-binding</keyword>
<dbReference type="Gene3D" id="3.40.50.300">
    <property type="entry name" value="P-loop containing nucleotide triphosphate hydrolases"/>
    <property type="match status" value="1"/>
</dbReference>
<comment type="caution">
    <text evidence="2">The sequence shown here is derived from an EMBL/GenBank/DDBJ whole genome shotgun (WGS) entry which is preliminary data.</text>
</comment>
<proteinExistence type="predicted"/>
<reference evidence="2" key="2">
    <citation type="submission" date="2023-08" db="EMBL/GenBank/DDBJ databases">
        <authorList>
            <person name="Zhao H."/>
            <person name="Wang X."/>
        </authorList>
    </citation>
    <scope>NUCLEOTIDE SEQUENCE</scope>
    <source>
        <strain evidence="2">NC-4</strain>
    </source>
</reference>
<dbReference type="RefSeq" id="WP_225923669.1">
    <property type="nucleotide sequence ID" value="NZ_CP047787.1"/>
</dbReference>
<reference evidence="2" key="1">
    <citation type="journal article" date="2021" name="Front Med (Lausanne)">
        <title>The Prevalence and Determinants of Fusidic Acid Resistance Among Methicillin-Resistant Staphylococcus aureus Clinical Isolates in China.</title>
        <authorList>
            <person name="Zhao H."/>
            <person name="Wang X."/>
            <person name="Wang B."/>
            <person name="Xu Y."/>
            <person name="Rao L."/>
            <person name="Wan B."/>
            <person name="Guo Y."/>
            <person name="Wu X."/>
            <person name="Yu J."/>
            <person name="Chen L."/>
            <person name="Li M."/>
            <person name="Yu F."/>
        </authorList>
    </citation>
    <scope>NUCLEOTIDE SEQUENCE</scope>
    <source>
        <strain evidence="2">NC-4</strain>
    </source>
</reference>
<sequence length="613" mass="72027">MSLKKTEIEDIKKFVALLNGKLEKNSNLFRGYILGYSFQDLTGEFDLLRFTETHIINIELKSRDTTEKEIEDQLKRNKFYLGSTNYTLLQYGFLSSENKLYKLNEEDLLREINVEEFISECSNLKNKLFINVEELFRPEKFIISPFNNTQEFLEGKYFLNDEQVKIKKCLTQFLNNDDSIVKLTGVPGCGKSLILYDFYKECLKIDKKVALMHCGAELNDGQLDLIKGHDWNIYPPKANEEFISLDADIYMIDEAQRKYPHQLEKIYSYIKENDKKLIISYDPEQTLVKRETKWNISKTIAEDYEGKTLNLESRIRNNKEISSFIRLLLNKNQSNYIRDFKNIEIVYANDISESKTILKFLDNTYTVIDYTAPNFNRKGYNEISNMRYGNTILNSHNVIGQEFDNVCLILGNEFFYDNDGFLRANDVNDQLDLMKLLYQNVTRTKHKLVLVVNRNKELYIDLLTILKPRIQKSIKLKEIENIGYNTIPNSKGVFYIFKHNNNILKNENTGEDINVKGNILYVESCKDLRKAIKSLITNIITKKLKKFEDIEIADLLNLKVSWIDSKNKEQIFSYIVEQHIEKYGEIPFLNIPLKLKGYSDNIIRNYSYIVEYD</sequence>
<protein>
    <submittedName>
        <fullName evidence="2">ATP-binding domain-containing protein</fullName>
    </submittedName>
</protein>
<dbReference type="GO" id="GO:0005524">
    <property type="term" value="F:ATP binding"/>
    <property type="evidence" value="ECO:0007669"/>
    <property type="project" value="UniProtKB-KW"/>
</dbReference>
<feature type="domain" description="Schlafen group 3-like DNA/RNA helicase" evidence="1">
    <location>
        <begin position="181"/>
        <end position="358"/>
    </location>
</feature>
<dbReference type="AlphaFoldDB" id="A0AAW4YEU9"/>